<keyword evidence="9 12" id="KW-0472">Membrane</keyword>
<dbReference type="SMART" id="SM00369">
    <property type="entry name" value="LRR_TYP"/>
    <property type="match status" value="8"/>
</dbReference>
<dbReference type="InParanoid" id="A0A7N2RAP9"/>
<gene>
    <name evidence="15" type="primary">LOC115959444</name>
</gene>
<dbReference type="InterPro" id="IPR001611">
    <property type="entry name" value="Leu-rich_rpt"/>
</dbReference>
<evidence type="ECO:0000256" key="4">
    <source>
        <dbReference type="ARBA" id="ARBA00022614"/>
    </source>
</evidence>
<evidence type="ECO:0000256" key="3">
    <source>
        <dbReference type="ARBA" id="ARBA00022475"/>
    </source>
</evidence>
<dbReference type="Proteomes" id="UP000594261">
    <property type="component" value="Chromosome 9"/>
</dbReference>
<dbReference type="GO" id="GO:0005886">
    <property type="term" value="C:plasma membrane"/>
    <property type="evidence" value="ECO:0007669"/>
    <property type="project" value="UniProtKB-SubCell"/>
</dbReference>
<evidence type="ECO:0000256" key="9">
    <source>
        <dbReference type="ARBA" id="ARBA00023136"/>
    </source>
</evidence>
<dbReference type="Pfam" id="PF00560">
    <property type="entry name" value="LRR_1"/>
    <property type="match status" value="8"/>
</dbReference>
<dbReference type="OrthoDB" id="676979at2759"/>
<dbReference type="EnsemblPlants" id="QL09p020679:mrna">
    <property type="protein sequence ID" value="QL09p020679:mrna:CDS:1"/>
    <property type="gene ID" value="QL09p020679"/>
</dbReference>
<evidence type="ECO:0000256" key="11">
    <source>
        <dbReference type="ARBA" id="ARBA00023180"/>
    </source>
</evidence>
<accession>A0A7N2RAP9</accession>
<evidence type="ECO:0000313" key="15">
    <source>
        <dbReference type="EnsemblPlants" id="QL09p020679:mrna:CDS:1"/>
    </source>
</evidence>
<dbReference type="Gene3D" id="3.80.10.10">
    <property type="entry name" value="Ribonuclease Inhibitor"/>
    <property type="match status" value="6"/>
</dbReference>
<keyword evidence="6 13" id="KW-0732">Signal</keyword>
<dbReference type="FunFam" id="3.80.10.10:FF:000095">
    <property type="entry name" value="LRR receptor-like serine/threonine-protein kinase GSO1"/>
    <property type="match status" value="1"/>
</dbReference>
<evidence type="ECO:0000256" key="2">
    <source>
        <dbReference type="ARBA" id="ARBA00009592"/>
    </source>
</evidence>
<dbReference type="SUPFAM" id="SSF52058">
    <property type="entry name" value="L domain-like"/>
    <property type="match status" value="3"/>
</dbReference>
<dbReference type="FunFam" id="3.80.10.10:FF:000111">
    <property type="entry name" value="LRR receptor-like serine/threonine-protein kinase ERECTA"/>
    <property type="match status" value="1"/>
</dbReference>
<feature type="chain" id="PRO_5029538139" description="Leucine-rich repeat-containing N-terminal plant-type domain-containing protein" evidence="13">
    <location>
        <begin position="26"/>
        <end position="946"/>
    </location>
</feature>
<feature type="transmembrane region" description="Helical" evidence="12">
    <location>
        <begin position="900"/>
        <end position="924"/>
    </location>
</feature>
<evidence type="ECO:0000313" key="16">
    <source>
        <dbReference type="Proteomes" id="UP000594261"/>
    </source>
</evidence>
<keyword evidence="8 12" id="KW-1133">Transmembrane helix</keyword>
<dbReference type="FunCoup" id="A0A7N2RAP9">
    <property type="interactions" value="314"/>
</dbReference>
<evidence type="ECO:0000259" key="14">
    <source>
        <dbReference type="Pfam" id="PF08263"/>
    </source>
</evidence>
<dbReference type="AlphaFoldDB" id="A0A7N2RAP9"/>
<feature type="signal peptide" evidence="13">
    <location>
        <begin position="1"/>
        <end position="25"/>
    </location>
</feature>
<dbReference type="KEGG" id="qlo:115959444"/>
<proteinExistence type="inferred from homology"/>
<reference evidence="15 16" key="1">
    <citation type="journal article" date="2016" name="G3 (Bethesda)">
        <title>First Draft Assembly and Annotation of the Genome of a California Endemic Oak Quercus lobata Nee (Fagaceae).</title>
        <authorList>
            <person name="Sork V.L."/>
            <person name="Fitz-Gibbon S.T."/>
            <person name="Puiu D."/>
            <person name="Crepeau M."/>
            <person name="Gugger P.F."/>
            <person name="Sherman R."/>
            <person name="Stevens K."/>
            <person name="Langley C.H."/>
            <person name="Pellegrini M."/>
            <person name="Salzberg S.L."/>
        </authorList>
    </citation>
    <scope>NUCLEOTIDE SEQUENCE [LARGE SCALE GENOMIC DNA]</scope>
    <source>
        <strain evidence="15 16">cv. SW786</strain>
    </source>
</reference>
<keyword evidence="16" id="KW-1185">Reference proteome</keyword>
<evidence type="ECO:0000256" key="7">
    <source>
        <dbReference type="ARBA" id="ARBA00022737"/>
    </source>
</evidence>
<keyword evidence="10" id="KW-0675">Receptor</keyword>
<comment type="subcellular location">
    <subcellularLocation>
        <location evidence="1">Cell membrane</location>
        <topology evidence="1">Single-pass type I membrane protein</topology>
    </subcellularLocation>
</comment>
<sequence>MASSLYHLKFVYLLSFLSTFHLIATRSFSSVRPLCRGDERSYLLQFKDSFVINKSSSSEPRAYPKVASWTLEGNNNDCCSWDGVECDEFTGHVIGLDLNSSCLYGSLNSTSSLFHLVHLQRLNLADNHFKYSQIPSTVSKLSKLTHLDLSASAFASQIPLEVSQLSQLSSLNLSGNAYLELKKPSLRSLVENLTCLEKLDLREVEIISMVPNILANSSSLTSLGLRDCGLYGEFPVGIFKLPNLRVLDMRQNEGLTGHLPNFQWSNTLEIMNLAVTSFSGKLPTSIGKIGSLNTILIWGCNFSGFIPSSLGNLTRLNSLDLSFNTFEGRIPSSFGNLIQLSSLGLAGNKFTGPIPFELANLTQLTALSLVGNEFAGQIPSLIFNLTNLEFLALSSNYFSGTVEFDKFVKLKKLTALRLSYNQISLVESETSANRTFQKFVSLGLAQCNLSKFPDFLAKQDELELLDLHGNNIHGQVPEWVWNMSNESLKAVDLSDNFLTSLGQHPILLPWTDLAILDISSNNIQGSLPIPSSSTLQYHASNNSFIGKISELICNLSSLQVLDLSENNLSGPLPQCLHSFGDSLVVLDIRRNKLEGSIPQTWANGSKAMIIDFSQNKFQGWLPRSLAKCITLKALDLSNNQFNDTFPSWLGGLPNLKILILRSNKFYGPIKIHSVNYEFPNLQIVDLSYNSFTGMLPVELFQNSNSSRSDRAYHLSYIQVDSSFVMKYSYQNIIYRFKYSFSMMMTNKGVDTIYEKVQEIFTALDFSSNRFAGDIPVSIGNIKVLRLLNLSNNILTGQIPPTLGNLTELESLDLSQNKLVGEIPQQLTQLTFLESFNVSHNDLVGLIPQGKQFDTFQNSSFEGNSKLCGNPLSKKCKYYESLPHLPSTSEKSQDSGSILQFGWRTVMIGYGCGLLVGVTIGHIVIAKNPVWLMKTFGVRQPVPGRKV</sequence>
<comment type="similarity">
    <text evidence="2">Belongs to the RLP family.</text>
</comment>
<evidence type="ECO:0000256" key="13">
    <source>
        <dbReference type="SAM" id="SignalP"/>
    </source>
</evidence>
<dbReference type="RefSeq" id="XP_030933685.1">
    <property type="nucleotide sequence ID" value="XM_031077825.1"/>
</dbReference>
<dbReference type="Pfam" id="PF08263">
    <property type="entry name" value="LRRNT_2"/>
    <property type="match status" value="1"/>
</dbReference>
<dbReference type="InterPro" id="IPR003591">
    <property type="entry name" value="Leu-rich_rpt_typical-subtyp"/>
</dbReference>
<evidence type="ECO:0000256" key="8">
    <source>
        <dbReference type="ARBA" id="ARBA00022989"/>
    </source>
</evidence>
<dbReference type="PANTHER" id="PTHR48061:SF12">
    <property type="entry name" value="DISEASE RESISTANCE LIKE PROTEIN"/>
    <property type="match status" value="1"/>
</dbReference>
<feature type="domain" description="Leucine-rich repeat-containing N-terminal plant-type" evidence="14">
    <location>
        <begin position="38"/>
        <end position="87"/>
    </location>
</feature>
<dbReference type="EMBL" id="LRBV02000009">
    <property type="status" value="NOT_ANNOTATED_CDS"/>
    <property type="molecule type" value="Genomic_DNA"/>
</dbReference>
<dbReference type="GeneID" id="115959444"/>
<keyword evidence="11" id="KW-0325">Glycoprotein</keyword>
<keyword evidence="3" id="KW-1003">Cell membrane</keyword>
<dbReference type="OMA" id="SHSIMMK"/>
<dbReference type="InterPro" id="IPR046956">
    <property type="entry name" value="RLP23-like"/>
</dbReference>
<dbReference type="InterPro" id="IPR013210">
    <property type="entry name" value="LRR_N_plant-typ"/>
</dbReference>
<name>A0A7N2RAP9_QUELO</name>
<keyword evidence="4" id="KW-0433">Leucine-rich repeat</keyword>
<dbReference type="PRINTS" id="PR00019">
    <property type="entry name" value="LEURICHRPT"/>
</dbReference>
<dbReference type="Gramene" id="QL09p020679:mrna">
    <property type="protein sequence ID" value="QL09p020679:mrna:CDS:1"/>
    <property type="gene ID" value="QL09p020679"/>
</dbReference>
<keyword evidence="5 12" id="KW-0812">Transmembrane</keyword>
<evidence type="ECO:0000256" key="10">
    <source>
        <dbReference type="ARBA" id="ARBA00023170"/>
    </source>
</evidence>
<dbReference type="PANTHER" id="PTHR48061">
    <property type="entry name" value="LEUCINE-RICH REPEAT RECEPTOR PROTEIN KINASE EMS1-LIKE-RELATED"/>
    <property type="match status" value="1"/>
</dbReference>
<reference evidence="15" key="2">
    <citation type="submission" date="2021-01" db="UniProtKB">
        <authorList>
            <consortium name="EnsemblPlants"/>
        </authorList>
    </citation>
    <scope>IDENTIFICATION</scope>
</reference>
<evidence type="ECO:0000256" key="1">
    <source>
        <dbReference type="ARBA" id="ARBA00004251"/>
    </source>
</evidence>
<keyword evidence="7" id="KW-0677">Repeat</keyword>
<evidence type="ECO:0000256" key="12">
    <source>
        <dbReference type="SAM" id="Phobius"/>
    </source>
</evidence>
<protein>
    <recommendedName>
        <fullName evidence="14">Leucine-rich repeat-containing N-terminal plant-type domain-containing protein</fullName>
    </recommendedName>
</protein>
<organism evidence="15 16">
    <name type="scientific">Quercus lobata</name>
    <name type="common">Valley oak</name>
    <dbReference type="NCBI Taxonomy" id="97700"/>
    <lineage>
        <taxon>Eukaryota</taxon>
        <taxon>Viridiplantae</taxon>
        <taxon>Streptophyta</taxon>
        <taxon>Embryophyta</taxon>
        <taxon>Tracheophyta</taxon>
        <taxon>Spermatophyta</taxon>
        <taxon>Magnoliopsida</taxon>
        <taxon>eudicotyledons</taxon>
        <taxon>Gunneridae</taxon>
        <taxon>Pentapetalae</taxon>
        <taxon>rosids</taxon>
        <taxon>fabids</taxon>
        <taxon>Fagales</taxon>
        <taxon>Fagaceae</taxon>
        <taxon>Quercus</taxon>
    </lineage>
</organism>
<dbReference type="FunFam" id="3.80.10.10:FF:000383">
    <property type="entry name" value="Leucine-rich repeat receptor protein kinase EMS1"/>
    <property type="match status" value="1"/>
</dbReference>
<dbReference type="InterPro" id="IPR032675">
    <property type="entry name" value="LRR_dom_sf"/>
</dbReference>
<evidence type="ECO:0000256" key="5">
    <source>
        <dbReference type="ARBA" id="ARBA00022692"/>
    </source>
</evidence>
<evidence type="ECO:0000256" key="6">
    <source>
        <dbReference type="ARBA" id="ARBA00022729"/>
    </source>
</evidence>